<proteinExistence type="predicted"/>
<dbReference type="PANTHER" id="PTHR33116">
    <property type="entry name" value="REVERSE TRANSCRIPTASE ZINC-BINDING DOMAIN-CONTAINING PROTEIN-RELATED-RELATED"/>
    <property type="match status" value="1"/>
</dbReference>
<dbReference type="PANTHER" id="PTHR33116:SF78">
    <property type="entry name" value="OS12G0587133 PROTEIN"/>
    <property type="match status" value="1"/>
</dbReference>
<sequence length="211" mass="24118">MAIDKGLELGKEDVVAENNDDSSVCITEVKRNNDRSAKKALEQNKSRNSNQFVVLEILEDIVDEEMINEQKKEFLGYETKVQPMNNRDDIFTCKLNEDEDITMAWSVIEDEVCKAVNEFFKSNKLLKESVRIVKETIEEFSKYSGLYPNMVKSIIFYGSICDQARQDILNIVPFNIGKLPMKYLGVLLIVKCLGVSDCKVLIDKVKSKVED</sequence>
<keyword evidence="1" id="KW-0548">Nucleotidyltransferase</keyword>
<accession>A0A699GUK5</accession>
<protein>
    <submittedName>
        <fullName evidence="1">RNA-directed DNA polymerase, eukaryota, reverse transcriptase zinc-binding domain protein</fullName>
    </submittedName>
</protein>
<dbReference type="AlphaFoldDB" id="A0A699GUK5"/>
<gene>
    <name evidence="1" type="ORF">Tci_158636</name>
</gene>
<reference evidence="1" key="1">
    <citation type="journal article" date="2019" name="Sci. Rep.">
        <title>Draft genome of Tanacetum cinerariifolium, the natural source of mosquito coil.</title>
        <authorList>
            <person name="Yamashiro T."/>
            <person name="Shiraishi A."/>
            <person name="Satake H."/>
            <person name="Nakayama K."/>
        </authorList>
    </citation>
    <scope>NUCLEOTIDE SEQUENCE</scope>
</reference>
<comment type="caution">
    <text evidence="1">The sequence shown here is derived from an EMBL/GenBank/DDBJ whole genome shotgun (WGS) entry which is preliminary data.</text>
</comment>
<keyword evidence="1" id="KW-0808">Transferase</keyword>
<dbReference type="EMBL" id="BKCJ010036924">
    <property type="protein sequence ID" value="GEV86659.1"/>
    <property type="molecule type" value="Genomic_DNA"/>
</dbReference>
<name>A0A699GUK5_TANCI</name>
<dbReference type="GO" id="GO:0003964">
    <property type="term" value="F:RNA-directed DNA polymerase activity"/>
    <property type="evidence" value="ECO:0007669"/>
    <property type="project" value="UniProtKB-KW"/>
</dbReference>
<keyword evidence="1" id="KW-0695">RNA-directed DNA polymerase</keyword>
<evidence type="ECO:0000313" key="1">
    <source>
        <dbReference type="EMBL" id="GEV86659.1"/>
    </source>
</evidence>
<organism evidence="1">
    <name type="scientific">Tanacetum cinerariifolium</name>
    <name type="common">Dalmatian daisy</name>
    <name type="synonym">Chrysanthemum cinerariifolium</name>
    <dbReference type="NCBI Taxonomy" id="118510"/>
    <lineage>
        <taxon>Eukaryota</taxon>
        <taxon>Viridiplantae</taxon>
        <taxon>Streptophyta</taxon>
        <taxon>Embryophyta</taxon>
        <taxon>Tracheophyta</taxon>
        <taxon>Spermatophyta</taxon>
        <taxon>Magnoliopsida</taxon>
        <taxon>eudicotyledons</taxon>
        <taxon>Gunneridae</taxon>
        <taxon>Pentapetalae</taxon>
        <taxon>asterids</taxon>
        <taxon>campanulids</taxon>
        <taxon>Asterales</taxon>
        <taxon>Asteraceae</taxon>
        <taxon>Asteroideae</taxon>
        <taxon>Anthemideae</taxon>
        <taxon>Anthemidinae</taxon>
        <taxon>Tanacetum</taxon>
    </lineage>
</organism>